<evidence type="ECO:0000256" key="1">
    <source>
        <dbReference type="ARBA" id="ARBA00022801"/>
    </source>
</evidence>
<organism evidence="4 5">
    <name type="scientific">Populus deltoides</name>
    <name type="common">Eastern poplar</name>
    <name type="synonym">Eastern cottonwood</name>
    <dbReference type="NCBI Taxonomy" id="3696"/>
    <lineage>
        <taxon>Eukaryota</taxon>
        <taxon>Viridiplantae</taxon>
        <taxon>Streptophyta</taxon>
        <taxon>Embryophyta</taxon>
        <taxon>Tracheophyta</taxon>
        <taxon>Spermatophyta</taxon>
        <taxon>Magnoliopsida</taxon>
        <taxon>eudicotyledons</taxon>
        <taxon>Gunneridae</taxon>
        <taxon>Pentapetalae</taxon>
        <taxon>rosids</taxon>
        <taxon>fabids</taxon>
        <taxon>Malpighiales</taxon>
        <taxon>Salicaceae</taxon>
        <taxon>Saliceae</taxon>
        <taxon>Populus</taxon>
    </lineage>
</organism>
<dbReference type="AlphaFoldDB" id="A0A8T2YJA5"/>
<proteinExistence type="predicted"/>
<evidence type="ECO:0000313" key="5">
    <source>
        <dbReference type="Proteomes" id="UP000807159"/>
    </source>
</evidence>
<keyword evidence="2" id="KW-0326">Glycosidase</keyword>
<keyword evidence="5" id="KW-1185">Reference proteome</keyword>
<gene>
    <name evidence="4" type="ORF">H0E87_012490</name>
</gene>
<keyword evidence="1" id="KW-0378">Hydrolase</keyword>
<dbReference type="SUPFAM" id="SSF49899">
    <property type="entry name" value="Concanavalin A-like lectins/glucanases"/>
    <property type="match status" value="1"/>
</dbReference>
<comment type="caution">
    <text evidence="4">The sequence shown here is derived from an EMBL/GenBank/DDBJ whole genome shotgun (WGS) entry which is preliminary data.</text>
</comment>
<dbReference type="InterPro" id="IPR000757">
    <property type="entry name" value="Beta-glucanase-like"/>
</dbReference>
<dbReference type="InterPro" id="IPR013320">
    <property type="entry name" value="ConA-like_dom_sf"/>
</dbReference>
<dbReference type="InterPro" id="IPR044791">
    <property type="entry name" value="Beta-glucanase/XTH"/>
</dbReference>
<dbReference type="GO" id="GO:0004553">
    <property type="term" value="F:hydrolase activity, hydrolyzing O-glycosyl compounds"/>
    <property type="evidence" value="ECO:0007669"/>
    <property type="project" value="InterPro"/>
</dbReference>
<dbReference type="Pfam" id="PF00722">
    <property type="entry name" value="Glyco_hydro_16"/>
    <property type="match status" value="1"/>
</dbReference>
<dbReference type="Proteomes" id="UP000807159">
    <property type="component" value="Chromosome 6"/>
</dbReference>
<dbReference type="GO" id="GO:0005975">
    <property type="term" value="P:carbohydrate metabolic process"/>
    <property type="evidence" value="ECO:0007669"/>
    <property type="project" value="InterPro"/>
</dbReference>
<dbReference type="Gene3D" id="2.60.120.200">
    <property type="match status" value="1"/>
</dbReference>
<name>A0A8T2YJA5_POPDE</name>
<dbReference type="PANTHER" id="PTHR31062">
    <property type="entry name" value="XYLOGLUCAN ENDOTRANSGLUCOSYLASE/HYDROLASE PROTEIN 8-RELATED"/>
    <property type="match status" value="1"/>
</dbReference>
<protein>
    <recommendedName>
        <fullName evidence="3">GH16 domain-containing protein</fullName>
    </recommendedName>
</protein>
<reference evidence="4" key="1">
    <citation type="journal article" date="2021" name="J. Hered.">
        <title>Genome Assembly of Salicaceae Populus deltoides (Eastern Cottonwood) I-69 Based on Nanopore Sequencing and Hi-C Technologies.</title>
        <authorList>
            <person name="Bai S."/>
            <person name="Wu H."/>
            <person name="Zhang J."/>
            <person name="Pan Z."/>
            <person name="Zhao W."/>
            <person name="Li Z."/>
            <person name="Tong C."/>
        </authorList>
    </citation>
    <scope>NUCLEOTIDE SEQUENCE</scope>
    <source>
        <tissue evidence="4">Leaf</tissue>
    </source>
</reference>
<feature type="domain" description="GH16" evidence="3">
    <location>
        <begin position="5"/>
        <end position="63"/>
    </location>
</feature>
<dbReference type="EMBL" id="JACEGQ020000006">
    <property type="protein sequence ID" value="KAH8505258.1"/>
    <property type="molecule type" value="Genomic_DNA"/>
</dbReference>
<accession>A0A8T2YJA5</accession>
<evidence type="ECO:0000256" key="2">
    <source>
        <dbReference type="ARBA" id="ARBA00023295"/>
    </source>
</evidence>
<evidence type="ECO:0000313" key="4">
    <source>
        <dbReference type="EMBL" id="KAH8505258.1"/>
    </source>
</evidence>
<evidence type="ECO:0000259" key="3">
    <source>
        <dbReference type="Pfam" id="PF00722"/>
    </source>
</evidence>
<sequence>MYFYWGAHHSAILGNGDDLQLVLDQTSGSGIKSKRPFLFGSIQMLIKLVPGNSAGTVTAYYVSAIILPTYNTRPLYNINNVHRFKLKKFDYYFIIGTLKRHMKKNEQSQPIRKT</sequence>